<evidence type="ECO:0000259" key="2">
    <source>
        <dbReference type="Pfam" id="PF21347"/>
    </source>
</evidence>
<dbReference type="AlphaFoldDB" id="A0A917UVW4"/>
<dbReference type="Pfam" id="PF21347">
    <property type="entry name" value="DUF3108_like"/>
    <property type="match status" value="1"/>
</dbReference>
<name>A0A917UVW4_9DEIO</name>
<keyword evidence="1" id="KW-0732">Signal</keyword>
<organism evidence="3 4">
    <name type="scientific">Deinococcus aquiradiocola</name>
    <dbReference type="NCBI Taxonomy" id="393059"/>
    <lineage>
        <taxon>Bacteria</taxon>
        <taxon>Thermotogati</taxon>
        <taxon>Deinococcota</taxon>
        <taxon>Deinococci</taxon>
        <taxon>Deinococcales</taxon>
        <taxon>Deinococcaceae</taxon>
        <taxon>Deinococcus</taxon>
    </lineage>
</organism>
<feature type="signal peptide" evidence="1">
    <location>
        <begin position="1"/>
        <end position="20"/>
    </location>
</feature>
<evidence type="ECO:0000256" key="1">
    <source>
        <dbReference type="SAM" id="SignalP"/>
    </source>
</evidence>
<feature type="domain" description="DUF3108" evidence="2">
    <location>
        <begin position="121"/>
        <end position="195"/>
    </location>
</feature>
<protein>
    <recommendedName>
        <fullName evidence="2">DUF3108 domain-containing protein</fullName>
    </recommendedName>
</protein>
<accession>A0A917UVW4</accession>
<dbReference type="Gene3D" id="2.40.360.20">
    <property type="match status" value="1"/>
</dbReference>
<dbReference type="RefSeq" id="WP_188964757.1">
    <property type="nucleotide sequence ID" value="NZ_BMOE01000023.1"/>
</dbReference>
<dbReference type="InterPro" id="IPR049279">
    <property type="entry name" value="DUF3108-like"/>
</dbReference>
<evidence type="ECO:0000313" key="3">
    <source>
        <dbReference type="EMBL" id="GGJ89221.1"/>
    </source>
</evidence>
<reference evidence="3" key="2">
    <citation type="submission" date="2020-09" db="EMBL/GenBank/DDBJ databases">
        <authorList>
            <person name="Sun Q."/>
            <person name="Ohkuma M."/>
        </authorList>
    </citation>
    <scope>NUCLEOTIDE SEQUENCE</scope>
    <source>
        <strain evidence="3">JCM 14371</strain>
    </source>
</reference>
<dbReference type="Proteomes" id="UP000635726">
    <property type="component" value="Unassembled WGS sequence"/>
</dbReference>
<sequence>MTPNHRLLPLCLLVSGVAGAASLCDSGLFLTSGTATYQIKTPTGTSKFTSRSVIQGDQIRVTTTNASGKATPTTWLCSSRGATLKAEPGGMAMSIQSSFLPGSTQLRPGYSWKSSTKLGRQGAGMTSNSTNRVTGREQVVTPAGRFTAWKIQIQTVSSLDMPAGTKMPPGMSGLNQTSESSAWYAPGVGLVRSEDRSNGVTLTLIKVAK</sequence>
<keyword evidence="4" id="KW-1185">Reference proteome</keyword>
<reference evidence="3" key="1">
    <citation type="journal article" date="2014" name="Int. J. Syst. Evol. Microbiol.">
        <title>Complete genome sequence of Corynebacterium casei LMG S-19264T (=DSM 44701T), isolated from a smear-ripened cheese.</title>
        <authorList>
            <consortium name="US DOE Joint Genome Institute (JGI-PGF)"/>
            <person name="Walter F."/>
            <person name="Albersmeier A."/>
            <person name="Kalinowski J."/>
            <person name="Ruckert C."/>
        </authorList>
    </citation>
    <scope>NUCLEOTIDE SEQUENCE</scope>
    <source>
        <strain evidence="3">JCM 14371</strain>
    </source>
</reference>
<comment type="caution">
    <text evidence="3">The sequence shown here is derived from an EMBL/GenBank/DDBJ whole genome shotgun (WGS) entry which is preliminary data.</text>
</comment>
<feature type="chain" id="PRO_5037310411" description="DUF3108 domain-containing protein" evidence="1">
    <location>
        <begin position="21"/>
        <end position="209"/>
    </location>
</feature>
<evidence type="ECO:0000313" key="4">
    <source>
        <dbReference type="Proteomes" id="UP000635726"/>
    </source>
</evidence>
<gene>
    <name evidence="3" type="ORF">GCM10008939_36580</name>
</gene>
<proteinExistence type="predicted"/>
<dbReference type="EMBL" id="BMOE01000023">
    <property type="protein sequence ID" value="GGJ89221.1"/>
    <property type="molecule type" value="Genomic_DNA"/>
</dbReference>